<dbReference type="Proteomes" id="UP001279734">
    <property type="component" value="Unassembled WGS sequence"/>
</dbReference>
<feature type="compositionally biased region" description="Basic and acidic residues" evidence="1">
    <location>
        <begin position="66"/>
        <end position="75"/>
    </location>
</feature>
<reference evidence="2" key="1">
    <citation type="submission" date="2023-05" db="EMBL/GenBank/DDBJ databases">
        <title>Nepenthes gracilis genome sequencing.</title>
        <authorList>
            <person name="Fukushima K."/>
        </authorList>
    </citation>
    <scope>NUCLEOTIDE SEQUENCE</scope>
    <source>
        <strain evidence="2">SING2019-196</strain>
    </source>
</reference>
<keyword evidence="3" id="KW-1185">Reference proteome</keyword>
<sequence>MRSAITTLATFKLLYRSGGFSLGRPSTAWLIGIKGNLTWDMPASFLLCTCCLRSKSGPGRASGCDLDCKAPRGAT</sequence>
<protein>
    <submittedName>
        <fullName evidence="2">Uncharacterized protein</fullName>
    </submittedName>
</protein>
<dbReference type="AlphaFoldDB" id="A0AAD3TAD5"/>
<evidence type="ECO:0000313" key="3">
    <source>
        <dbReference type="Proteomes" id="UP001279734"/>
    </source>
</evidence>
<feature type="region of interest" description="Disordered" evidence="1">
    <location>
        <begin position="56"/>
        <end position="75"/>
    </location>
</feature>
<accession>A0AAD3TAD5</accession>
<name>A0AAD3TAD5_NEPGR</name>
<evidence type="ECO:0000256" key="1">
    <source>
        <dbReference type="SAM" id="MobiDB-lite"/>
    </source>
</evidence>
<comment type="caution">
    <text evidence="2">The sequence shown here is derived from an EMBL/GenBank/DDBJ whole genome shotgun (WGS) entry which is preliminary data.</text>
</comment>
<proteinExistence type="predicted"/>
<gene>
    <name evidence="2" type="ORF">Nepgr_027426</name>
</gene>
<evidence type="ECO:0000313" key="2">
    <source>
        <dbReference type="EMBL" id="GMH25583.1"/>
    </source>
</evidence>
<organism evidence="2 3">
    <name type="scientific">Nepenthes gracilis</name>
    <name type="common">Slender pitcher plant</name>
    <dbReference type="NCBI Taxonomy" id="150966"/>
    <lineage>
        <taxon>Eukaryota</taxon>
        <taxon>Viridiplantae</taxon>
        <taxon>Streptophyta</taxon>
        <taxon>Embryophyta</taxon>
        <taxon>Tracheophyta</taxon>
        <taxon>Spermatophyta</taxon>
        <taxon>Magnoliopsida</taxon>
        <taxon>eudicotyledons</taxon>
        <taxon>Gunneridae</taxon>
        <taxon>Pentapetalae</taxon>
        <taxon>Caryophyllales</taxon>
        <taxon>Nepenthaceae</taxon>
        <taxon>Nepenthes</taxon>
    </lineage>
</organism>
<dbReference type="EMBL" id="BSYO01000029">
    <property type="protein sequence ID" value="GMH25583.1"/>
    <property type="molecule type" value="Genomic_DNA"/>
</dbReference>